<evidence type="ECO:0000313" key="2">
    <source>
        <dbReference type="Proteomes" id="UP001501343"/>
    </source>
</evidence>
<dbReference type="EMBL" id="BAAAOF010000006">
    <property type="protein sequence ID" value="GAA1935444.1"/>
    <property type="molecule type" value="Genomic_DNA"/>
</dbReference>
<evidence type="ECO:0008006" key="3">
    <source>
        <dbReference type="Google" id="ProtNLM"/>
    </source>
</evidence>
<protein>
    <recommendedName>
        <fullName evidence="3">Tetratricopeptide repeat protein</fullName>
    </recommendedName>
</protein>
<sequence>MVDRVLYKLSAGDALWREGAHATKYASRMPRTITWDDWLDAGVVAGVGDERTTFVQERVDLMLAWVHDDSAFTLDPEVTVCDVLCVAAELLESIGEWDRALQIAEDAAAAGDAEVLGAHPTIISILLSAERVDDALDRAREILVAFRDDPNDVEPQIFERVGEAFEFADTLGDARTSTMAERLFTIGARHVTTDDDGRQWGMLLSGRYRVRRAQGKPIDVQDAETEELRRELGWEPL</sequence>
<proteinExistence type="predicted"/>
<reference evidence="2" key="1">
    <citation type="journal article" date="2019" name="Int. J. Syst. Evol. Microbiol.">
        <title>The Global Catalogue of Microorganisms (GCM) 10K type strain sequencing project: providing services to taxonomists for standard genome sequencing and annotation.</title>
        <authorList>
            <consortium name="The Broad Institute Genomics Platform"/>
            <consortium name="The Broad Institute Genome Sequencing Center for Infectious Disease"/>
            <person name="Wu L."/>
            <person name="Ma J."/>
        </authorList>
    </citation>
    <scope>NUCLEOTIDE SEQUENCE [LARGE SCALE GENOMIC DNA]</scope>
    <source>
        <strain evidence="2">JCM 14900</strain>
    </source>
</reference>
<name>A0ABP5B7L6_9MICO</name>
<keyword evidence="2" id="KW-1185">Reference proteome</keyword>
<organism evidence="1 2">
    <name type="scientific">Microbacterium aoyamense</name>
    <dbReference type="NCBI Taxonomy" id="344166"/>
    <lineage>
        <taxon>Bacteria</taxon>
        <taxon>Bacillati</taxon>
        <taxon>Actinomycetota</taxon>
        <taxon>Actinomycetes</taxon>
        <taxon>Micrococcales</taxon>
        <taxon>Microbacteriaceae</taxon>
        <taxon>Microbacterium</taxon>
    </lineage>
</organism>
<accession>A0ABP5B7L6</accession>
<comment type="caution">
    <text evidence="1">The sequence shown here is derived from an EMBL/GenBank/DDBJ whole genome shotgun (WGS) entry which is preliminary data.</text>
</comment>
<evidence type="ECO:0000313" key="1">
    <source>
        <dbReference type="EMBL" id="GAA1935444.1"/>
    </source>
</evidence>
<gene>
    <name evidence="1" type="ORF">GCM10009775_29100</name>
</gene>
<dbReference type="Proteomes" id="UP001501343">
    <property type="component" value="Unassembled WGS sequence"/>
</dbReference>